<evidence type="ECO:0000256" key="1">
    <source>
        <dbReference type="SAM" id="SignalP"/>
    </source>
</evidence>
<sequence length="148" mass="15398">MTVSRLEARAVTALVSIGAVSSLAAGTPAAQAGIAAESTNQTLDLSDSTVATSAADNEQCPEVAIIAARGSEQNFATTPQRYAPNSPWESNGFEAENIAAGLHLAQQRHTAATGESLFHNVPVSALDEETYPHDAAVVDVLAEWITHD</sequence>
<keyword evidence="1" id="KW-0732">Signal</keyword>
<dbReference type="Proteomes" id="UP001226160">
    <property type="component" value="Unassembled WGS sequence"/>
</dbReference>
<proteinExistence type="predicted"/>
<dbReference type="EMBL" id="JASNVP010000005">
    <property type="protein sequence ID" value="MDK4326232.1"/>
    <property type="molecule type" value="Genomic_DNA"/>
</dbReference>
<feature type="chain" id="PRO_5043048552" description="SCP domain-containing protein" evidence="1">
    <location>
        <begin position="25"/>
        <end position="148"/>
    </location>
</feature>
<evidence type="ECO:0000313" key="3">
    <source>
        <dbReference type="Proteomes" id="UP001226160"/>
    </source>
</evidence>
<name>A0AAP4BTM7_9CORY</name>
<evidence type="ECO:0008006" key="4">
    <source>
        <dbReference type="Google" id="ProtNLM"/>
    </source>
</evidence>
<gene>
    <name evidence="2" type="ORF">QPX54_06880</name>
</gene>
<protein>
    <recommendedName>
        <fullName evidence="4">SCP domain-containing protein</fullName>
    </recommendedName>
</protein>
<feature type="signal peptide" evidence="1">
    <location>
        <begin position="1"/>
        <end position="24"/>
    </location>
</feature>
<dbReference type="AlphaFoldDB" id="A0AAP4BTM7"/>
<dbReference type="RefSeq" id="WP_284589719.1">
    <property type="nucleotide sequence ID" value="NZ_JASNUG010000002.1"/>
</dbReference>
<comment type="caution">
    <text evidence="2">The sequence shown here is derived from an EMBL/GenBank/DDBJ whole genome shotgun (WGS) entry which is preliminary data.</text>
</comment>
<accession>A0AAP4BTM7</accession>
<evidence type="ECO:0000313" key="2">
    <source>
        <dbReference type="EMBL" id="MDK4326232.1"/>
    </source>
</evidence>
<reference evidence="2" key="1">
    <citation type="submission" date="2023-05" db="EMBL/GenBank/DDBJ databases">
        <title>Metabolic capabilities are highly conserved among human nasal-associated Corynebacterium species in pangenomic analyses.</title>
        <authorList>
            <person name="Tran T.H."/>
            <person name="Roberts A.Q."/>
            <person name="Escapa I.F."/>
            <person name="Gao W."/>
            <person name="Conlan S."/>
            <person name="Kong H."/>
            <person name="Segre J.A."/>
            <person name="Kelly M.S."/>
            <person name="Lemon K.P."/>
        </authorList>
    </citation>
    <scope>NUCLEOTIDE SEQUENCE</scope>
    <source>
        <strain evidence="2">KPL2654</strain>
    </source>
</reference>
<organism evidence="2 3">
    <name type="scientific">Corynebacterium propinquum</name>
    <dbReference type="NCBI Taxonomy" id="43769"/>
    <lineage>
        <taxon>Bacteria</taxon>
        <taxon>Bacillati</taxon>
        <taxon>Actinomycetota</taxon>
        <taxon>Actinomycetes</taxon>
        <taxon>Mycobacteriales</taxon>
        <taxon>Corynebacteriaceae</taxon>
        <taxon>Corynebacterium</taxon>
    </lineage>
</organism>